<dbReference type="EMBL" id="JBHTJP010000034">
    <property type="protein sequence ID" value="MFD0976900.1"/>
    <property type="molecule type" value="Genomic_DNA"/>
</dbReference>
<dbReference type="PANTHER" id="PTHR46268:SF6">
    <property type="entry name" value="UNIVERSAL STRESS PROTEIN UP12"/>
    <property type="match status" value="1"/>
</dbReference>
<evidence type="ECO:0000313" key="4">
    <source>
        <dbReference type="Proteomes" id="UP001597100"/>
    </source>
</evidence>
<protein>
    <submittedName>
        <fullName evidence="3">Universal stress protein</fullName>
    </submittedName>
</protein>
<sequence>MKNILLPTDFSPASKNAIQYALRLFHGTSCTFHLLSVYKAWKYTSGDLMKASADKSVYDILITESKTKLEQLIAKMENSCAGEDYTYKAISDYDVFTDSINKLIEAELIDLIIMGTDGASGTQEKLFGSHTLRVIRNVNSPLLVIPVEAKFHTLRRILLSLDYSIDLKQTTIQPLLDLIGNHSFSLEILDNIDPEISEDEIQQTEIELKQAFEIYNPSFHKVTEVPFPEAISTFVQSMKIDMNILPVRKEEFLERIFGSQLAKIIYATDIPLFILHAPEDQNDGDEDSPS</sequence>
<dbReference type="CDD" id="cd00293">
    <property type="entry name" value="USP-like"/>
    <property type="match status" value="1"/>
</dbReference>
<dbReference type="Pfam" id="PF00582">
    <property type="entry name" value="Usp"/>
    <property type="match status" value="1"/>
</dbReference>
<proteinExistence type="inferred from homology"/>
<dbReference type="SUPFAM" id="SSF52402">
    <property type="entry name" value="Adenine nucleotide alpha hydrolases-like"/>
    <property type="match status" value="1"/>
</dbReference>
<name>A0ABW3IGG3_9FLAO</name>
<evidence type="ECO:0000256" key="1">
    <source>
        <dbReference type="ARBA" id="ARBA00008791"/>
    </source>
</evidence>
<dbReference type="PANTHER" id="PTHR46268">
    <property type="entry name" value="STRESS RESPONSE PROTEIN NHAX"/>
    <property type="match status" value="1"/>
</dbReference>
<reference evidence="4" key="1">
    <citation type="journal article" date="2019" name="Int. J. Syst. Evol. Microbiol.">
        <title>The Global Catalogue of Microorganisms (GCM) 10K type strain sequencing project: providing services to taxonomists for standard genome sequencing and annotation.</title>
        <authorList>
            <consortium name="The Broad Institute Genomics Platform"/>
            <consortium name="The Broad Institute Genome Sequencing Center for Infectious Disease"/>
            <person name="Wu L."/>
            <person name="Ma J."/>
        </authorList>
    </citation>
    <scope>NUCLEOTIDE SEQUENCE [LARGE SCALE GENOMIC DNA]</scope>
    <source>
        <strain evidence="4">CCUG 60898</strain>
    </source>
</reference>
<evidence type="ECO:0000259" key="2">
    <source>
        <dbReference type="Pfam" id="PF00582"/>
    </source>
</evidence>
<comment type="similarity">
    <text evidence="1">Belongs to the universal stress protein A family.</text>
</comment>
<evidence type="ECO:0000313" key="3">
    <source>
        <dbReference type="EMBL" id="MFD0976900.1"/>
    </source>
</evidence>
<dbReference type="RefSeq" id="WP_380738718.1">
    <property type="nucleotide sequence ID" value="NZ_JBHTJP010000034.1"/>
</dbReference>
<feature type="domain" description="UspA" evidence="2">
    <location>
        <begin position="1"/>
        <end position="146"/>
    </location>
</feature>
<keyword evidence="4" id="KW-1185">Reference proteome</keyword>
<accession>A0ABW3IGG3</accession>
<dbReference type="Proteomes" id="UP001597100">
    <property type="component" value="Unassembled WGS sequence"/>
</dbReference>
<gene>
    <name evidence="3" type="ORF">ACFQ1G_08860</name>
</gene>
<comment type="caution">
    <text evidence="3">The sequence shown here is derived from an EMBL/GenBank/DDBJ whole genome shotgun (WGS) entry which is preliminary data.</text>
</comment>
<dbReference type="Gene3D" id="3.40.50.12370">
    <property type="match status" value="1"/>
</dbReference>
<dbReference type="InterPro" id="IPR006016">
    <property type="entry name" value="UspA"/>
</dbReference>
<dbReference type="PRINTS" id="PR01438">
    <property type="entry name" value="UNVRSLSTRESS"/>
</dbReference>
<dbReference type="InterPro" id="IPR006015">
    <property type="entry name" value="Universal_stress_UspA"/>
</dbReference>
<organism evidence="3 4">
    <name type="scientific">Salinimicrobium gaetbulicola</name>
    <dbReference type="NCBI Taxonomy" id="999702"/>
    <lineage>
        <taxon>Bacteria</taxon>
        <taxon>Pseudomonadati</taxon>
        <taxon>Bacteroidota</taxon>
        <taxon>Flavobacteriia</taxon>
        <taxon>Flavobacteriales</taxon>
        <taxon>Flavobacteriaceae</taxon>
        <taxon>Salinimicrobium</taxon>
    </lineage>
</organism>